<keyword evidence="1" id="KW-0472">Membrane</keyword>
<sequence length="216" mass="25326">MKIKFRKPFRNPFVLLIYYISIVLIATYFLKTYRCNKTEFIKCTNCYSFKDQWNNIKNNSSVNKNAKILSCWLECNKSKPSLQCLFINKNKFGRFQYVDSICENDEIRLEFNGTGKNLENKISNSISTDDFMDKLDILSKNIHKIFKTPSDKYSLFVTAHHSNSIDKQSNAYYVDKNGILTKVAERDFPLKNVIYMNLQKIDEKDGSSENTCMIFK</sequence>
<accession>A0A0A0IC61</accession>
<evidence type="ECO:0000256" key="1">
    <source>
        <dbReference type="SAM" id="Phobius"/>
    </source>
</evidence>
<proteinExistence type="predicted"/>
<dbReference type="RefSeq" id="WP_039252585.1">
    <property type="nucleotide sequence ID" value="NZ_JENJ01000005.1"/>
</dbReference>
<feature type="transmembrane region" description="Helical" evidence="1">
    <location>
        <begin position="12"/>
        <end position="30"/>
    </location>
</feature>
<gene>
    <name evidence="2" type="ORF">Z968_01920</name>
</gene>
<dbReference type="EMBL" id="JENJ01000005">
    <property type="protein sequence ID" value="KGM97946.1"/>
    <property type="molecule type" value="Genomic_DNA"/>
</dbReference>
<dbReference type="AlphaFoldDB" id="A0A0A0IC61"/>
<dbReference type="Proteomes" id="UP000030012">
    <property type="component" value="Unassembled WGS sequence"/>
</dbReference>
<keyword evidence="1" id="KW-0812">Transmembrane</keyword>
<keyword evidence="1" id="KW-1133">Transmembrane helix</keyword>
<organism evidence="2 3">
    <name type="scientific">Clostridium novyi A str. 4552</name>
    <dbReference type="NCBI Taxonomy" id="1444289"/>
    <lineage>
        <taxon>Bacteria</taxon>
        <taxon>Bacillati</taxon>
        <taxon>Bacillota</taxon>
        <taxon>Clostridia</taxon>
        <taxon>Eubacteriales</taxon>
        <taxon>Clostridiaceae</taxon>
        <taxon>Clostridium</taxon>
    </lineage>
</organism>
<dbReference type="OrthoDB" id="9931444at2"/>
<protein>
    <submittedName>
        <fullName evidence="2">Uncharacterized protein</fullName>
    </submittedName>
</protein>
<name>A0A0A0IC61_CLONO</name>
<evidence type="ECO:0000313" key="3">
    <source>
        <dbReference type="Proteomes" id="UP000030012"/>
    </source>
</evidence>
<comment type="caution">
    <text evidence="2">The sequence shown here is derived from an EMBL/GenBank/DDBJ whole genome shotgun (WGS) entry which is preliminary data.</text>
</comment>
<evidence type="ECO:0000313" key="2">
    <source>
        <dbReference type="EMBL" id="KGM97946.1"/>
    </source>
</evidence>
<reference evidence="2 3" key="1">
    <citation type="submission" date="2014-01" db="EMBL/GenBank/DDBJ databases">
        <title>Plasmidome dynamics in the species complex Clostridium novyi sensu lato converts strains of independent lineages into distinctly different pathogens.</title>
        <authorList>
            <person name="Skarin H."/>
            <person name="Segerman B."/>
        </authorList>
    </citation>
    <scope>NUCLEOTIDE SEQUENCE [LARGE SCALE GENOMIC DNA]</scope>
    <source>
        <strain evidence="2 3">4552</strain>
    </source>
</reference>